<organism evidence="1 2">
    <name type="scientific">Elaeophora elaphi</name>
    <dbReference type="NCBI Taxonomy" id="1147741"/>
    <lineage>
        <taxon>Eukaryota</taxon>
        <taxon>Metazoa</taxon>
        <taxon>Ecdysozoa</taxon>
        <taxon>Nematoda</taxon>
        <taxon>Chromadorea</taxon>
        <taxon>Rhabditida</taxon>
        <taxon>Spirurina</taxon>
        <taxon>Spiruromorpha</taxon>
        <taxon>Filarioidea</taxon>
        <taxon>Onchocercidae</taxon>
        <taxon>Elaeophora</taxon>
    </lineage>
</organism>
<reference evidence="2" key="1">
    <citation type="submission" date="2017-02" db="UniProtKB">
        <authorList>
            <consortium name="WormBaseParasite"/>
        </authorList>
    </citation>
    <scope>IDENTIFICATION</scope>
</reference>
<dbReference type="WBParaSite" id="EEL_0000770001-mRNA-1">
    <property type="protein sequence ID" value="EEL_0000770001-mRNA-1"/>
    <property type="gene ID" value="EEL_0000770001"/>
</dbReference>
<protein>
    <submittedName>
        <fullName evidence="2">Uncharacterized protein</fullName>
    </submittedName>
</protein>
<proteinExistence type="predicted"/>
<keyword evidence="1" id="KW-1185">Reference proteome</keyword>
<name>A0A0R3RZE6_9BILA</name>
<dbReference type="AlphaFoldDB" id="A0A0R3RZE6"/>
<evidence type="ECO:0000313" key="2">
    <source>
        <dbReference type="WBParaSite" id="EEL_0000770001-mRNA-1"/>
    </source>
</evidence>
<dbReference type="Proteomes" id="UP000050640">
    <property type="component" value="Unplaced"/>
</dbReference>
<evidence type="ECO:0000313" key="1">
    <source>
        <dbReference type="Proteomes" id="UP000050640"/>
    </source>
</evidence>
<accession>A0A0R3RZE6</accession>
<sequence>MDVKRRKQEKKPMRQTRRYSVINKNTIRVHNPSPYLRRYRLPTINSSATVEAYEELLSPIDNCAKLAFISALNFQNKKKVKIMTKGKF</sequence>